<reference evidence="2" key="1">
    <citation type="journal article" date="2020" name="Front. Microbiol.">
        <title>Gene regulatory networks of Penicillium echinulatum 2HH and Penicillium oxalicum 114-2 inferred by a computational biology approach.</title>
        <authorList>
            <person name="Lenz A.R."/>
            <person name="Galan-Vasquez E."/>
            <person name="Balbinot E."/>
            <person name="De Abreu F.P."/>
            <person name="De Oliveira N.S."/>
            <person name="Da Rosa L.O."/>
            <person name="De Avila E Silva S."/>
            <person name="Camassola M."/>
            <person name="Dillon A.J.P."/>
            <person name="Perez-Rueda E."/>
        </authorList>
    </citation>
    <scope>NUCLEOTIDE SEQUENCE</scope>
    <source>
        <strain evidence="2">S1M29</strain>
    </source>
</reference>
<dbReference type="EMBL" id="WIWV01000211">
    <property type="protein sequence ID" value="KAF7712178.1"/>
    <property type="molecule type" value="Genomic_DNA"/>
</dbReference>
<evidence type="ECO:0000256" key="1">
    <source>
        <dbReference type="SAM" id="MobiDB-lite"/>
    </source>
</evidence>
<organism evidence="2 3">
    <name type="scientific">Penicillium ucsense</name>
    <dbReference type="NCBI Taxonomy" id="2839758"/>
    <lineage>
        <taxon>Eukaryota</taxon>
        <taxon>Fungi</taxon>
        <taxon>Dikarya</taxon>
        <taxon>Ascomycota</taxon>
        <taxon>Pezizomycotina</taxon>
        <taxon>Eurotiomycetes</taxon>
        <taxon>Eurotiomycetidae</taxon>
        <taxon>Eurotiales</taxon>
        <taxon>Aspergillaceae</taxon>
        <taxon>Penicillium</taxon>
    </lineage>
</organism>
<evidence type="ECO:0000313" key="2">
    <source>
        <dbReference type="EMBL" id="KAF7712178.1"/>
    </source>
</evidence>
<feature type="compositionally biased region" description="Basic and acidic residues" evidence="1">
    <location>
        <begin position="24"/>
        <end position="40"/>
    </location>
</feature>
<dbReference type="OrthoDB" id="409136at2759"/>
<accession>A0A8J8VVQ9</accession>
<feature type="compositionally biased region" description="Low complexity" evidence="1">
    <location>
        <begin position="54"/>
        <end position="71"/>
    </location>
</feature>
<name>A0A8J8VVQ9_9EURO</name>
<comment type="caution">
    <text evidence="2">The sequence shown here is derived from an EMBL/GenBank/DDBJ whole genome shotgun (WGS) entry which is preliminary data.</text>
</comment>
<sequence>MSDIESVAMDGPALRRRQMSGVDVPERSAHVPELARDHGRSPIISGGSTVGRPQSQRSTSSWSTTAASQISGDPSLEESNLRGSVDERKEVETASFGTYICLFHPLDCHDAFEDETEWQIHVLSHFRTHPTPKTARCPICPDTEFVDHDLLPDRSSDMSGSSSTTEQDESSVFSTSERACSAWDRMLSHVATEHYQHGQTLAGSRPDFELMRYMYGRRIITDAQFKAIQLAPAPSSPAYHRSQDGVRASIGSADEPYYAPYSRRREDRMRGQQRGPGSPLRLDNLSTSTITESGTSIIMTRSDHMTDIDRQIIFFSLGNTLRRIHDCPRKYRVLPISGCNC</sequence>
<keyword evidence="3" id="KW-1185">Reference proteome</keyword>
<dbReference type="AlphaFoldDB" id="A0A8J8VVQ9"/>
<dbReference type="Proteomes" id="UP000631181">
    <property type="component" value="Unassembled WGS sequence"/>
</dbReference>
<evidence type="ECO:0000313" key="3">
    <source>
        <dbReference type="Proteomes" id="UP000631181"/>
    </source>
</evidence>
<proteinExistence type="predicted"/>
<protein>
    <submittedName>
        <fullName evidence="2">Uncharacterized protein</fullName>
    </submittedName>
</protein>
<feature type="region of interest" description="Disordered" evidence="1">
    <location>
        <begin position="1"/>
        <end position="86"/>
    </location>
</feature>
<feature type="region of interest" description="Disordered" evidence="1">
    <location>
        <begin position="148"/>
        <end position="173"/>
    </location>
</feature>
<gene>
    <name evidence="2" type="ORF">PECM_003647</name>
</gene>
<feature type="region of interest" description="Disordered" evidence="1">
    <location>
        <begin position="257"/>
        <end position="285"/>
    </location>
</feature>